<keyword evidence="2" id="KW-0472">Membrane</keyword>
<dbReference type="EMBL" id="CAMXCT030000479">
    <property type="protein sequence ID" value="CAL4766675.1"/>
    <property type="molecule type" value="Genomic_DNA"/>
</dbReference>
<evidence type="ECO:0000256" key="2">
    <source>
        <dbReference type="SAM" id="Phobius"/>
    </source>
</evidence>
<keyword evidence="5" id="KW-1185">Reference proteome</keyword>
<dbReference type="OrthoDB" id="442400at2759"/>
<dbReference type="PANTHER" id="PTHR21530:SF7">
    <property type="entry name" value="TRAB DOMAIN-CONTAINING PROTEIN"/>
    <property type="match status" value="1"/>
</dbReference>
<keyword evidence="2" id="KW-1133">Transmembrane helix</keyword>
<keyword evidence="2" id="KW-0812">Transmembrane</keyword>
<evidence type="ECO:0000256" key="1">
    <source>
        <dbReference type="SAM" id="MobiDB-lite"/>
    </source>
</evidence>
<evidence type="ECO:0000313" key="4">
    <source>
        <dbReference type="EMBL" id="CAL4766675.1"/>
    </source>
</evidence>
<dbReference type="EMBL" id="CAMXCT010000479">
    <property type="protein sequence ID" value="CAI3979363.1"/>
    <property type="molecule type" value="Genomic_DNA"/>
</dbReference>
<feature type="transmembrane region" description="Helical" evidence="2">
    <location>
        <begin position="321"/>
        <end position="346"/>
    </location>
</feature>
<reference evidence="4 5" key="2">
    <citation type="submission" date="2024-05" db="EMBL/GenBank/DDBJ databases">
        <authorList>
            <person name="Chen Y."/>
            <person name="Shah S."/>
            <person name="Dougan E. K."/>
            <person name="Thang M."/>
            <person name="Chan C."/>
        </authorList>
    </citation>
    <scope>NUCLEOTIDE SEQUENCE [LARGE SCALE GENOMIC DNA]</scope>
</reference>
<feature type="region of interest" description="Disordered" evidence="1">
    <location>
        <begin position="1"/>
        <end position="24"/>
    </location>
</feature>
<organism evidence="3">
    <name type="scientific">Cladocopium goreaui</name>
    <dbReference type="NCBI Taxonomy" id="2562237"/>
    <lineage>
        <taxon>Eukaryota</taxon>
        <taxon>Sar</taxon>
        <taxon>Alveolata</taxon>
        <taxon>Dinophyceae</taxon>
        <taxon>Suessiales</taxon>
        <taxon>Symbiodiniaceae</taxon>
        <taxon>Cladocopium</taxon>
    </lineage>
</organism>
<name>A0A9P1BU05_9DINO</name>
<comment type="caution">
    <text evidence="3">The sequence shown here is derived from an EMBL/GenBank/DDBJ whole genome shotgun (WGS) entry which is preliminary data.</text>
</comment>
<feature type="transmembrane region" description="Helical" evidence="2">
    <location>
        <begin position="283"/>
        <end position="301"/>
    </location>
</feature>
<gene>
    <name evidence="3" type="ORF">C1SCF055_LOCUS7316</name>
</gene>
<reference evidence="3" key="1">
    <citation type="submission" date="2022-10" db="EMBL/GenBank/DDBJ databases">
        <authorList>
            <person name="Chen Y."/>
            <person name="Dougan E. K."/>
            <person name="Chan C."/>
            <person name="Rhodes N."/>
            <person name="Thang M."/>
        </authorList>
    </citation>
    <scope>NUCLEOTIDE SEQUENCE</scope>
</reference>
<dbReference type="Proteomes" id="UP001152797">
    <property type="component" value="Unassembled WGS sequence"/>
</dbReference>
<evidence type="ECO:0000313" key="5">
    <source>
        <dbReference type="Proteomes" id="UP001152797"/>
    </source>
</evidence>
<accession>A0A9P1BU05</accession>
<proteinExistence type="predicted"/>
<dbReference type="EMBL" id="CAMXCT020000479">
    <property type="protein sequence ID" value="CAL1132738.1"/>
    <property type="molecule type" value="Genomic_DNA"/>
</dbReference>
<dbReference type="PANTHER" id="PTHR21530">
    <property type="entry name" value="PHEROMONE SHUTDOWN PROTEIN"/>
    <property type="match status" value="1"/>
</dbReference>
<feature type="compositionally biased region" description="Polar residues" evidence="1">
    <location>
        <begin position="15"/>
        <end position="24"/>
    </location>
</feature>
<evidence type="ECO:0000313" key="3">
    <source>
        <dbReference type="EMBL" id="CAI3979363.1"/>
    </source>
</evidence>
<dbReference type="InterPro" id="IPR046345">
    <property type="entry name" value="TraB_PrgY-like"/>
</dbReference>
<protein>
    <submittedName>
        <fullName evidence="3">Uncharacterized protein</fullName>
    </submittedName>
</protein>
<sequence>MSMHPSWTLRPLHARSSTSRSGANTVRSTILPKLITRRCQLPALLAGTATVLAIPGTWRRRSRSCRQQAAREAENPSLCDAGEEVPAYCGILRSPHLDVLIVGVAHYDGGVSGQSARKMIEDFRPDVCLVELDQQRFSRLLADRRGLPWPYLPVRGSKYQPSPLVRSIREVLFSGLELAQNIVGNKEVGGGEEFYEAFLAAESNGALVVPGDLQISNALDGVVKAIRYGFARPLEQIAAGATALFRALGGFARPDYTGEFARASGIAMPMALLADGGWRALPLARATAVGFVSVNVVSFLIGGNGMDQNIEGLQRMDLQGIFDVATALFGLVIALIVGSAYMLSFLESRDSHMASRLLQVTDLMREQKARGVVHCRWLKSSWAAALQAAEPNSDGTQSLPPKVLKRAATARYPGSNSTVQKLQFRQRPSEVASSWLPLFTLRRPLEEDEVRNLSLFEPRFLRLFDQLKEAGEARPGLRMAVAYAPVGIERPKNLWQNEAESPQNPEELPPLAVEVEVILDSKVRVVEVQKIVEGMGEDQRRRWRLEVKGTSEVLTTASCNIFSDEFGALWAVPKGEKTFAAVAASEVALDAPPTRCVAVVGLMHVNSMLEQLQGKLEDRFGRLKSMQSGRTEAAFYSSLLRILGSVPVSKGWEKQPVAYHSQALLGHRQCVLARHTVAFMQSGIRPLSPESFRDRGSLVKRHFFQNTWADGEYMDRQFFVASTLHVLLPAAKRNAQLKAIELEPTDGRYIAFLRPGAEEVASKRWYLDEYIAIGKTLWEAESDDVKKLKKEANAQGAKPRFQGWMNPSDRWQIDKSSVVTSLSFRFIKLWASR</sequence>
<dbReference type="AlphaFoldDB" id="A0A9P1BU05"/>